<accession>A0A4T0UIC2</accession>
<evidence type="ECO:0000259" key="9">
    <source>
        <dbReference type="Pfam" id="PF02687"/>
    </source>
</evidence>
<evidence type="ECO:0000256" key="6">
    <source>
        <dbReference type="ARBA" id="ARBA00038076"/>
    </source>
</evidence>
<feature type="transmembrane region" description="Helical" evidence="8">
    <location>
        <begin position="287"/>
        <end position="312"/>
    </location>
</feature>
<evidence type="ECO:0000259" key="10">
    <source>
        <dbReference type="Pfam" id="PF12704"/>
    </source>
</evidence>
<evidence type="ECO:0000313" key="12">
    <source>
        <dbReference type="Proteomes" id="UP000306697"/>
    </source>
</evidence>
<keyword evidence="4 8" id="KW-1133">Transmembrane helix</keyword>
<dbReference type="InterPro" id="IPR050250">
    <property type="entry name" value="Macrolide_Exporter_MacB"/>
</dbReference>
<feature type="domain" description="ABC3 transporter permease C-terminal" evidence="9">
    <location>
        <begin position="292"/>
        <end position="409"/>
    </location>
</feature>
<dbReference type="InterPro" id="IPR025857">
    <property type="entry name" value="MacB_PCD"/>
</dbReference>
<keyword evidence="5 8" id="KW-0472">Membrane</keyword>
<protein>
    <submittedName>
        <fullName evidence="11">FtsX-like permease family protein</fullName>
    </submittedName>
</protein>
<dbReference type="AlphaFoldDB" id="A0A4T0UIC2"/>
<dbReference type="InterPro" id="IPR003838">
    <property type="entry name" value="ABC3_permease_C"/>
</dbReference>
<dbReference type="GO" id="GO:0005886">
    <property type="term" value="C:plasma membrane"/>
    <property type="evidence" value="ECO:0007669"/>
    <property type="project" value="UniProtKB-SubCell"/>
</dbReference>
<evidence type="ECO:0000256" key="7">
    <source>
        <dbReference type="SAM" id="MobiDB-lite"/>
    </source>
</evidence>
<feature type="transmembrane region" description="Helical" evidence="8">
    <location>
        <begin position="332"/>
        <end position="365"/>
    </location>
</feature>
<evidence type="ECO:0000256" key="2">
    <source>
        <dbReference type="ARBA" id="ARBA00022475"/>
    </source>
</evidence>
<dbReference type="Proteomes" id="UP000306697">
    <property type="component" value="Unassembled WGS sequence"/>
</dbReference>
<dbReference type="Pfam" id="PF02687">
    <property type="entry name" value="FtsX"/>
    <property type="match status" value="1"/>
</dbReference>
<feature type="domain" description="MacB-like periplasmic core" evidence="10">
    <location>
        <begin position="45"/>
        <end position="228"/>
    </location>
</feature>
<dbReference type="EMBL" id="SSWL01000006">
    <property type="protein sequence ID" value="THJ29723.1"/>
    <property type="molecule type" value="Genomic_DNA"/>
</dbReference>
<dbReference type="PANTHER" id="PTHR30572">
    <property type="entry name" value="MEMBRANE COMPONENT OF TRANSPORTER-RELATED"/>
    <property type="match status" value="1"/>
</dbReference>
<comment type="similarity">
    <text evidence="6">Belongs to the ABC-4 integral membrane protein family.</text>
</comment>
<comment type="subcellular location">
    <subcellularLocation>
        <location evidence="1">Cell membrane</location>
        <topology evidence="1">Multi-pass membrane protein</topology>
    </subcellularLocation>
</comment>
<sequence length="414" mass="43361">MPRPCCSSPMTMISPPPATSRTPCPEASSMLRQLIKDLRLAPLRSVLTGLSMLIGIVAVILAVLAGTIGKDYLVAINEQLYGRTPLVTVSMNSPRLSDADDFSRLADAIAAKNHETAIVLNLDTDITFSPGTQSNGGIKGDVVATTPGYSSIYNLPMKSGRWYAGGERSTASIVVNLAAEQNLPKDSTAYAKTNQTTIATPFTVTGVVNDGRTDPTIYVNAQALTQYMRIVSRSATILWLDFPQLGKQRVRTVVEDILFDSIGGSVSGVQTIDNAQSYESVIAVMQIAFGVCAILLLFVSAIGIVNIGLASLESRTRELLVRRALGATRASLIGLVIGSQLIIGLSVSLLAVAISACAVGALPAFLPSYSPLQPPAFPVAAAIAAVSAALATSIIGSLVPAIRAARLQPALALR</sequence>
<feature type="region of interest" description="Disordered" evidence="7">
    <location>
        <begin position="1"/>
        <end position="22"/>
    </location>
</feature>
<evidence type="ECO:0000256" key="5">
    <source>
        <dbReference type="ARBA" id="ARBA00023136"/>
    </source>
</evidence>
<evidence type="ECO:0000256" key="4">
    <source>
        <dbReference type="ARBA" id="ARBA00022989"/>
    </source>
</evidence>
<comment type="caution">
    <text evidence="11">The sequence shown here is derived from an EMBL/GenBank/DDBJ whole genome shotgun (WGS) entry which is preliminary data.</text>
</comment>
<keyword evidence="3 8" id="KW-0812">Transmembrane</keyword>
<reference evidence="11 12" key="1">
    <citation type="submission" date="2019-04" db="EMBL/GenBank/DDBJ databases">
        <title>Genome Announcement To Ensure Probiotic Safety of Bifidobacterium longum subsp infantis UBBI-01.</title>
        <authorList>
            <person name="Sulthana A."/>
            <person name="Lakshmi S.G."/>
            <person name="Madempudi R.S."/>
        </authorList>
    </citation>
    <scope>NUCLEOTIDE SEQUENCE [LARGE SCALE GENOMIC DNA]</scope>
    <source>
        <strain evidence="11 12">UBBI-01</strain>
    </source>
</reference>
<feature type="transmembrane region" description="Helical" evidence="8">
    <location>
        <begin position="46"/>
        <end position="68"/>
    </location>
</feature>
<evidence type="ECO:0000313" key="11">
    <source>
        <dbReference type="EMBL" id="THJ29723.1"/>
    </source>
</evidence>
<name>A0A4T0UIC2_BIFLI</name>
<evidence type="ECO:0000256" key="8">
    <source>
        <dbReference type="SAM" id="Phobius"/>
    </source>
</evidence>
<dbReference type="GO" id="GO:0022857">
    <property type="term" value="F:transmembrane transporter activity"/>
    <property type="evidence" value="ECO:0007669"/>
    <property type="project" value="TreeGrafter"/>
</dbReference>
<keyword evidence="2" id="KW-1003">Cell membrane</keyword>
<dbReference type="Pfam" id="PF12704">
    <property type="entry name" value="MacB_PCD"/>
    <property type="match status" value="1"/>
</dbReference>
<gene>
    <name evidence="11" type="ORF">E6L38_04890</name>
</gene>
<feature type="transmembrane region" description="Helical" evidence="8">
    <location>
        <begin position="377"/>
        <end position="399"/>
    </location>
</feature>
<evidence type="ECO:0000256" key="1">
    <source>
        <dbReference type="ARBA" id="ARBA00004651"/>
    </source>
</evidence>
<dbReference type="PANTHER" id="PTHR30572:SF4">
    <property type="entry name" value="ABC TRANSPORTER PERMEASE YTRF"/>
    <property type="match status" value="1"/>
</dbReference>
<evidence type="ECO:0000256" key="3">
    <source>
        <dbReference type="ARBA" id="ARBA00022692"/>
    </source>
</evidence>
<organism evidence="11 12">
    <name type="scientific">Bifidobacterium longum subsp. infantis</name>
    <dbReference type="NCBI Taxonomy" id="1682"/>
    <lineage>
        <taxon>Bacteria</taxon>
        <taxon>Bacillati</taxon>
        <taxon>Actinomycetota</taxon>
        <taxon>Actinomycetes</taxon>
        <taxon>Bifidobacteriales</taxon>
        <taxon>Bifidobacteriaceae</taxon>
        <taxon>Bifidobacterium</taxon>
    </lineage>
</organism>
<proteinExistence type="inferred from homology"/>